<dbReference type="RefSeq" id="WP_264794294.1">
    <property type="nucleotide sequence ID" value="NZ_BRVS01000002.1"/>
</dbReference>
<feature type="compositionally biased region" description="Low complexity" evidence="1">
    <location>
        <begin position="417"/>
        <end position="432"/>
    </location>
</feature>
<keyword evidence="4" id="KW-1185">Reference proteome</keyword>
<dbReference type="Gene3D" id="3.40.50.1820">
    <property type="entry name" value="alpha/beta hydrolase"/>
    <property type="match status" value="1"/>
</dbReference>
<dbReference type="InterPro" id="IPR000073">
    <property type="entry name" value="AB_hydrolase_1"/>
</dbReference>
<gene>
    <name evidence="3" type="ORF">AHIS1636_05600</name>
</gene>
<dbReference type="Pfam" id="PF00561">
    <property type="entry name" value="Abhydrolase_1"/>
    <property type="match status" value="1"/>
</dbReference>
<accession>A0ABQ5MQA9</accession>
<dbReference type="EMBL" id="BRVS01000002">
    <property type="protein sequence ID" value="GLB66121.1"/>
    <property type="molecule type" value="Genomic_DNA"/>
</dbReference>
<feature type="region of interest" description="Disordered" evidence="1">
    <location>
        <begin position="415"/>
        <end position="438"/>
    </location>
</feature>
<dbReference type="PANTHER" id="PTHR12277">
    <property type="entry name" value="ALPHA/BETA HYDROLASE DOMAIN-CONTAINING PROTEIN"/>
    <property type="match status" value="1"/>
</dbReference>
<reference evidence="3 4" key="1">
    <citation type="journal article" date="2023" name="Int. J. Syst. Evol. Microbiol.">
        <title>Arthrobacter mangrovi sp. nov., an actinobacterium isolated from the rhizosphere of a mangrove.</title>
        <authorList>
            <person name="Hamada M."/>
            <person name="Saitou S."/>
            <person name="Enomoto N."/>
            <person name="Nanri K."/>
            <person name="Hidaka K."/>
            <person name="Miura T."/>
            <person name="Tamura T."/>
        </authorList>
    </citation>
    <scope>NUCLEOTIDE SEQUENCE [LARGE SCALE GENOMIC DNA]</scope>
    <source>
        <strain evidence="3 4">NBRC 112813</strain>
    </source>
</reference>
<sequence>MALFVSRKSPTASAAGEAAAATLPWVRWISLGAMIGAGTGSVLAAASSGLASYFARQLLTPVREHEQNLEIYAVVGSGEDQEIILPAALDTTSPGIYSIYFDGGRGHARIGGITSYSPKDGTVQRRVERVYSGELGSARRGWWGGAVYPDPAAAGLANEEVRIDVDGGYAPAWLIRGDAASRTWAIMVHGRGATRHEGIRAVRTAKDLGMTSLLISYRNDGEAPAAPDGRYGLGLTEWLDVEAAIGFALDRGAHNVVLFGWSMGGAICLQAADQSIHRNRIRALVLDAPVINWIDVLAYQARLNRIPAAIGRFTQWLISNKAGRLLTGLASPLDLRKMNWVDRADQLSVPTLILHSQDDDFVPYGPSAELAEQNPRLVTFERFSGAGHTREWNVDPERWESTVAEWLAEVLGPAQSGRTTAGGHAGTDGTAGEQLADT</sequence>
<dbReference type="InterPro" id="IPR029058">
    <property type="entry name" value="AB_hydrolase_fold"/>
</dbReference>
<feature type="domain" description="AB hydrolase-1" evidence="2">
    <location>
        <begin position="186"/>
        <end position="326"/>
    </location>
</feature>
<evidence type="ECO:0000259" key="2">
    <source>
        <dbReference type="Pfam" id="PF00561"/>
    </source>
</evidence>
<dbReference type="PANTHER" id="PTHR12277:SF79">
    <property type="entry name" value="XAA-PRO DIPEPTIDYL-PEPTIDASE-RELATED"/>
    <property type="match status" value="1"/>
</dbReference>
<organism evidence="3 4">
    <name type="scientific">Arthrobacter mangrovi</name>
    <dbReference type="NCBI Taxonomy" id="2966350"/>
    <lineage>
        <taxon>Bacteria</taxon>
        <taxon>Bacillati</taxon>
        <taxon>Actinomycetota</taxon>
        <taxon>Actinomycetes</taxon>
        <taxon>Micrococcales</taxon>
        <taxon>Micrococcaceae</taxon>
        <taxon>Arthrobacter</taxon>
    </lineage>
</organism>
<protein>
    <recommendedName>
        <fullName evidence="2">AB hydrolase-1 domain-containing protein</fullName>
    </recommendedName>
</protein>
<evidence type="ECO:0000313" key="4">
    <source>
        <dbReference type="Proteomes" id="UP001209654"/>
    </source>
</evidence>
<proteinExistence type="predicted"/>
<evidence type="ECO:0000256" key="1">
    <source>
        <dbReference type="SAM" id="MobiDB-lite"/>
    </source>
</evidence>
<comment type="caution">
    <text evidence="3">The sequence shown here is derived from an EMBL/GenBank/DDBJ whole genome shotgun (WGS) entry which is preliminary data.</text>
</comment>
<dbReference type="SUPFAM" id="SSF53474">
    <property type="entry name" value="alpha/beta-Hydrolases"/>
    <property type="match status" value="1"/>
</dbReference>
<dbReference type="Proteomes" id="UP001209654">
    <property type="component" value="Unassembled WGS sequence"/>
</dbReference>
<name>A0ABQ5MQA9_9MICC</name>
<evidence type="ECO:0000313" key="3">
    <source>
        <dbReference type="EMBL" id="GLB66121.1"/>
    </source>
</evidence>